<name>A0A3S5A4B7_9PLAT</name>
<gene>
    <name evidence="1" type="ORF">PXEA_LOCUS5043</name>
</gene>
<dbReference type="Proteomes" id="UP000784294">
    <property type="component" value="Unassembled WGS sequence"/>
</dbReference>
<proteinExistence type="predicted"/>
<keyword evidence="2" id="KW-1185">Reference proteome</keyword>
<reference evidence="1" key="1">
    <citation type="submission" date="2018-11" db="EMBL/GenBank/DDBJ databases">
        <authorList>
            <consortium name="Pathogen Informatics"/>
        </authorList>
    </citation>
    <scope>NUCLEOTIDE SEQUENCE</scope>
</reference>
<evidence type="ECO:0000313" key="2">
    <source>
        <dbReference type="Proteomes" id="UP000784294"/>
    </source>
</evidence>
<sequence>MFYNLPQDFEATYPPIPLHWPSMSGFSKQMKTELDAAGFLIHYWNVHRCNLLVMYRSGCDKILCQYRRFCVGETCRTIRQRVAEHKSACNGCWAHNLELTEYRPETGHEIEWSQTCCFANYRMPAAKHPAEGIDKTDARSKLPSTGAWMRSSFVKAGLREIQWKRQFYSYHCG</sequence>
<comment type="caution">
    <text evidence="1">The sequence shown here is derived from an EMBL/GenBank/DDBJ whole genome shotgun (WGS) entry which is preliminary data.</text>
</comment>
<evidence type="ECO:0000313" key="1">
    <source>
        <dbReference type="EMBL" id="VEL11603.1"/>
    </source>
</evidence>
<accession>A0A3S5A4B7</accession>
<dbReference type="EMBL" id="CAAALY010012293">
    <property type="protein sequence ID" value="VEL11603.1"/>
    <property type="molecule type" value="Genomic_DNA"/>
</dbReference>
<dbReference type="AlphaFoldDB" id="A0A3S5A4B7"/>
<protein>
    <submittedName>
        <fullName evidence="1">Uncharacterized protein</fullName>
    </submittedName>
</protein>
<organism evidence="1 2">
    <name type="scientific">Protopolystoma xenopodis</name>
    <dbReference type="NCBI Taxonomy" id="117903"/>
    <lineage>
        <taxon>Eukaryota</taxon>
        <taxon>Metazoa</taxon>
        <taxon>Spiralia</taxon>
        <taxon>Lophotrochozoa</taxon>
        <taxon>Platyhelminthes</taxon>
        <taxon>Monogenea</taxon>
        <taxon>Polyopisthocotylea</taxon>
        <taxon>Polystomatidea</taxon>
        <taxon>Polystomatidae</taxon>
        <taxon>Protopolystoma</taxon>
    </lineage>
</organism>